<evidence type="ECO:0000313" key="5">
    <source>
        <dbReference type="EMBL" id="GIE13302.1"/>
    </source>
</evidence>
<dbReference type="PANTHER" id="PTHR32089:SF112">
    <property type="entry name" value="LYSOZYME-LIKE PROTEIN-RELATED"/>
    <property type="match status" value="1"/>
</dbReference>
<dbReference type="SMART" id="SM00283">
    <property type="entry name" value="MA"/>
    <property type="match status" value="1"/>
</dbReference>
<comment type="caution">
    <text evidence="5">The sequence shown here is derived from an EMBL/GenBank/DDBJ whole genome shotgun (WGS) entry which is preliminary data.</text>
</comment>
<organism evidence="5 6">
    <name type="scientific">Paractinoplanes ferrugineus</name>
    <dbReference type="NCBI Taxonomy" id="113564"/>
    <lineage>
        <taxon>Bacteria</taxon>
        <taxon>Bacillati</taxon>
        <taxon>Actinomycetota</taxon>
        <taxon>Actinomycetes</taxon>
        <taxon>Micromonosporales</taxon>
        <taxon>Micromonosporaceae</taxon>
        <taxon>Paractinoplanes</taxon>
    </lineage>
</organism>
<dbReference type="Pfam" id="PF00015">
    <property type="entry name" value="MCPsignal"/>
    <property type="match status" value="1"/>
</dbReference>
<dbReference type="GO" id="GO:0006935">
    <property type="term" value="P:chemotaxis"/>
    <property type="evidence" value="ECO:0007669"/>
    <property type="project" value="InterPro"/>
</dbReference>
<evidence type="ECO:0000256" key="3">
    <source>
        <dbReference type="PROSITE-ProRule" id="PRU00284"/>
    </source>
</evidence>
<evidence type="ECO:0000259" key="4">
    <source>
        <dbReference type="PROSITE" id="PS50111"/>
    </source>
</evidence>
<dbReference type="InterPro" id="IPR004089">
    <property type="entry name" value="MCPsignal_dom"/>
</dbReference>
<dbReference type="EMBL" id="BOMM01000047">
    <property type="protein sequence ID" value="GIE13302.1"/>
    <property type="molecule type" value="Genomic_DNA"/>
</dbReference>
<dbReference type="SUPFAM" id="SSF58104">
    <property type="entry name" value="Methyl-accepting chemotaxis protein (MCP) signaling domain"/>
    <property type="match status" value="1"/>
</dbReference>
<dbReference type="Gene3D" id="1.10.287.950">
    <property type="entry name" value="Methyl-accepting chemotaxis protein"/>
    <property type="match status" value="1"/>
</dbReference>
<proteinExistence type="inferred from homology"/>
<keyword evidence="1 3" id="KW-0807">Transducer</keyword>
<dbReference type="AlphaFoldDB" id="A0A919J4M9"/>
<protein>
    <recommendedName>
        <fullName evidence="4">Methyl-accepting transducer domain-containing protein</fullName>
    </recommendedName>
</protein>
<dbReference type="GO" id="GO:0007165">
    <property type="term" value="P:signal transduction"/>
    <property type="evidence" value="ECO:0007669"/>
    <property type="project" value="UniProtKB-KW"/>
</dbReference>
<keyword evidence="6" id="KW-1185">Reference proteome</keyword>
<dbReference type="InterPro" id="IPR004090">
    <property type="entry name" value="Chemotax_Me-accpt_rcpt"/>
</dbReference>
<name>A0A919J4M9_9ACTN</name>
<gene>
    <name evidence="5" type="ORF">Afe05nite_51420</name>
</gene>
<dbReference type="Gene3D" id="3.30.450.20">
    <property type="entry name" value="PAS domain"/>
    <property type="match status" value="1"/>
</dbReference>
<dbReference type="PROSITE" id="PS50111">
    <property type="entry name" value="CHEMOTAXIS_TRANSDUC_2"/>
    <property type="match status" value="1"/>
</dbReference>
<dbReference type="PRINTS" id="PR00260">
    <property type="entry name" value="CHEMTRNSDUCR"/>
</dbReference>
<evidence type="ECO:0000256" key="2">
    <source>
        <dbReference type="ARBA" id="ARBA00029447"/>
    </source>
</evidence>
<dbReference type="Proteomes" id="UP000598174">
    <property type="component" value="Unassembled WGS sequence"/>
</dbReference>
<dbReference type="PANTHER" id="PTHR32089">
    <property type="entry name" value="METHYL-ACCEPTING CHEMOTAXIS PROTEIN MCPB"/>
    <property type="match status" value="1"/>
</dbReference>
<feature type="domain" description="Methyl-accepting transducer" evidence="4">
    <location>
        <begin position="123"/>
        <end position="330"/>
    </location>
</feature>
<comment type="similarity">
    <text evidence="2">Belongs to the methyl-accepting chemotaxis (MCP) protein family.</text>
</comment>
<dbReference type="GO" id="GO:0016020">
    <property type="term" value="C:membrane"/>
    <property type="evidence" value="ECO:0007669"/>
    <property type="project" value="InterPro"/>
</dbReference>
<evidence type="ECO:0000313" key="6">
    <source>
        <dbReference type="Proteomes" id="UP000598174"/>
    </source>
</evidence>
<accession>A0A919J4M9</accession>
<dbReference type="GO" id="GO:0004888">
    <property type="term" value="F:transmembrane signaling receptor activity"/>
    <property type="evidence" value="ECO:0007669"/>
    <property type="project" value="InterPro"/>
</dbReference>
<evidence type="ECO:0000256" key="1">
    <source>
        <dbReference type="ARBA" id="ARBA00023224"/>
    </source>
</evidence>
<sequence>MAGFGGEEILDAVQANIFLADLNFSLVYASPKALETLRVIGPEIERVFHVSVADILGGSIHRFHRDPGRIEAILTDPRFQPRDAVFSFGSITLDTHINQIRRAGTVVGYVVAWEDISDRVAAENQAQLMTGRLEETIGKTQRVSASLHAVSTAMGEMTDAVNEISRTGNGAAEVVTNAVTAIGSASETMTRLGDASGRIDDMVTTISSIARQTNLLALNATIEAARAGAAGKGFAVVAGEVKDLSSATQAATEQIGELVGNIQQLSQAAAAEMQKIASIVDVVQGNQSAVAAAVEQQTATSQEIARGLDNAAQDAAAVTREVSEFLRQDS</sequence>
<reference evidence="5" key="1">
    <citation type="submission" date="2021-01" db="EMBL/GenBank/DDBJ databases">
        <title>Whole genome shotgun sequence of Actinoplanes ferrugineus NBRC 15555.</title>
        <authorList>
            <person name="Komaki H."/>
            <person name="Tamura T."/>
        </authorList>
    </citation>
    <scope>NUCLEOTIDE SEQUENCE</scope>
    <source>
        <strain evidence="5">NBRC 15555</strain>
    </source>
</reference>